<dbReference type="Pfam" id="PF03351">
    <property type="entry name" value="DOMON"/>
    <property type="match status" value="1"/>
</dbReference>
<keyword evidence="1" id="KW-0732">Signal</keyword>
<dbReference type="OrthoDB" id="19261at2759"/>
<name>A0A8J2KHK2_9HEXA</name>
<feature type="signal peptide" evidence="1">
    <location>
        <begin position="1"/>
        <end position="21"/>
    </location>
</feature>
<dbReference type="PANTHER" id="PTHR10157:SF23">
    <property type="entry name" value="MOXD1 HOMOLOG 1"/>
    <property type="match status" value="1"/>
</dbReference>
<gene>
    <name evidence="3" type="ORF">AFUS01_LOCUS28627</name>
</gene>
<accession>A0A8J2KHK2</accession>
<dbReference type="GO" id="GO:0042421">
    <property type="term" value="P:norepinephrine biosynthetic process"/>
    <property type="evidence" value="ECO:0007669"/>
    <property type="project" value="TreeGrafter"/>
</dbReference>
<dbReference type="Proteomes" id="UP000708208">
    <property type="component" value="Unassembled WGS sequence"/>
</dbReference>
<dbReference type="GO" id="GO:0004500">
    <property type="term" value="F:dopamine beta-monooxygenase activity"/>
    <property type="evidence" value="ECO:0007669"/>
    <property type="project" value="InterPro"/>
</dbReference>
<comment type="caution">
    <text evidence="3">The sequence shown here is derived from an EMBL/GenBank/DDBJ whole genome shotgun (WGS) entry which is preliminary data.</text>
</comment>
<dbReference type="SMART" id="SM00664">
    <property type="entry name" value="DoH"/>
    <property type="match status" value="1"/>
</dbReference>
<evidence type="ECO:0000313" key="3">
    <source>
        <dbReference type="EMBL" id="CAG7818101.1"/>
    </source>
</evidence>
<dbReference type="EMBL" id="CAJVCH010411276">
    <property type="protein sequence ID" value="CAG7818101.1"/>
    <property type="molecule type" value="Genomic_DNA"/>
</dbReference>
<dbReference type="PANTHER" id="PTHR10157">
    <property type="entry name" value="DOPAMINE BETA HYDROXYLASE RELATED"/>
    <property type="match status" value="1"/>
</dbReference>
<dbReference type="PROSITE" id="PS50836">
    <property type="entry name" value="DOMON"/>
    <property type="match status" value="1"/>
</dbReference>
<keyword evidence="4" id="KW-1185">Reference proteome</keyword>
<feature type="non-terminal residue" evidence="3">
    <location>
        <position position="1"/>
    </location>
</feature>
<dbReference type="GO" id="GO:0005615">
    <property type="term" value="C:extracellular space"/>
    <property type="evidence" value="ECO:0007669"/>
    <property type="project" value="TreeGrafter"/>
</dbReference>
<dbReference type="GO" id="GO:0005507">
    <property type="term" value="F:copper ion binding"/>
    <property type="evidence" value="ECO:0007669"/>
    <property type="project" value="TreeGrafter"/>
</dbReference>
<evidence type="ECO:0000256" key="1">
    <source>
        <dbReference type="SAM" id="SignalP"/>
    </source>
</evidence>
<dbReference type="InterPro" id="IPR005018">
    <property type="entry name" value="DOMON_domain"/>
</dbReference>
<sequence>MVRDFQSWVIVLLILAPVSISSNTLDTDSSWTHVLVLDAEVEVKWIASDPYFMTMEMSAPTVGYVGIGFSPTGGMAGSDIVVGWVDSKGVPQLRDFHALEKGAPIQDIQQDYELIAAEEKDNKTTVRFRRRWETCDEKDDMIIG</sequence>
<organism evidence="3 4">
    <name type="scientific">Allacma fusca</name>
    <dbReference type="NCBI Taxonomy" id="39272"/>
    <lineage>
        <taxon>Eukaryota</taxon>
        <taxon>Metazoa</taxon>
        <taxon>Ecdysozoa</taxon>
        <taxon>Arthropoda</taxon>
        <taxon>Hexapoda</taxon>
        <taxon>Collembola</taxon>
        <taxon>Symphypleona</taxon>
        <taxon>Sminthuridae</taxon>
        <taxon>Allacma</taxon>
    </lineage>
</organism>
<dbReference type="CDD" id="cd09631">
    <property type="entry name" value="DOMON_DOH"/>
    <property type="match status" value="1"/>
</dbReference>
<evidence type="ECO:0000259" key="2">
    <source>
        <dbReference type="PROSITE" id="PS50836"/>
    </source>
</evidence>
<dbReference type="GO" id="GO:0042420">
    <property type="term" value="P:dopamine catabolic process"/>
    <property type="evidence" value="ECO:0007669"/>
    <property type="project" value="TreeGrafter"/>
</dbReference>
<evidence type="ECO:0000313" key="4">
    <source>
        <dbReference type="Proteomes" id="UP000708208"/>
    </source>
</evidence>
<dbReference type="GO" id="GO:0030667">
    <property type="term" value="C:secretory granule membrane"/>
    <property type="evidence" value="ECO:0007669"/>
    <property type="project" value="TreeGrafter"/>
</dbReference>
<reference evidence="3" key="1">
    <citation type="submission" date="2021-06" db="EMBL/GenBank/DDBJ databases">
        <authorList>
            <person name="Hodson N. C."/>
            <person name="Mongue J. A."/>
            <person name="Jaron S. K."/>
        </authorList>
    </citation>
    <scope>NUCLEOTIDE SEQUENCE</scope>
</reference>
<dbReference type="GO" id="GO:0006589">
    <property type="term" value="P:octopamine biosynthetic process"/>
    <property type="evidence" value="ECO:0007669"/>
    <property type="project" value="TreeGrafter"/>
</dbReference>
<proteinExistence type="predicted"/>
<dbReference type="InterPro" id="IPR045266">
    <property type="entry name" value="DOH_DOMON"/>
</dbReference>
<dbReference type="InterPro" id="IPR000945">
    <property type="entry name" value="DBH-like"/>
</dbReference>
<feature type="domain" description="DOMON" evidence="2">
    <location>
        <begin position="39"/>
        <end position="144"/>
    </location>
</feature>
<protein>
    <recommendedName>
        <fullName evidence="2">DOMON domain-containing protein</fullName>
    </recommendedName>
</protein>
<feature type="chain" id="PRO_5035205609" description="DOMON domain-containing protein" evidence="1">
    <location>
        <begin position="22"/>
        <end position="144"/>
    </location>
</feature>
<dbReference type="AlphaFoldDB" id="A0A8J2KHK2"/>